<proteinExistence type="predicted"/>
<keyword evidence="1" id="KW-0472">Membrane</keyword>
<dbReference type="AlphaFoldDB" id="A0AAJ4T7A3"/>
<feature type="transmembrane region" description="Helical" evidence="1">
    <location>
        <begin position="56"/>
        <end position="79"/>
    </location>
</feature>
<sequence>MSDISLPQAPPVHRPRRRLVFRIILWILVLAIVGIAWIALLASVAPSRLDLSGGRAILMLCAPPVLLAFLGWTGLQFLATPGPVPSLPASTAIPAPAQELPQEPPAPPIPLVRLHIGAWSALTPHGAVTETAEGSKARKQVFKPDKAILHPSGYPAHAGIVDPLDLGAMGHAAGTRLRVPRVMTLLAAILDDLHAQQGSLVRRIDGPVSVYWLAPDAISGDAAQGAVFARAWQHSAWRDMPYVLQPMAAGEACLFTVLSALQHGIRQPAVCAIIVGADSLLDPEELAPALALGQVFAASAPQGFIPAEGAGGIVLWNPDRAPEQGWAHAAILGPVSTAQGAATHAAVHGVMSAALMASGMDAADIAHVVSDADHRPQASMAVVAAMLQLLAGLDPLEQRMSPMESAGSFGAAADLVHLALAVELASEKPVLALGTIGGQCAGVVIMPA</sequence>
<keyword evidence="1" id="KW-1133">Transmembrane helix</keyword>
<name>A0AAJ4T7A3_9BURK</name>
<dbReference type="EMBL" id="CP071520">
    <property type="protein sequence ID" value="QSX98465.1"/>
    <property type="molecule type" value="Genomic_DNA"/>
</dbReference>
<evidence type="ECO:0008006" key="4">
    <source>
        <dbReference type="Google" id="ProtNLM"/>
    </source>
</evidence>
<dbReference type="GO" id="GO:0016746">
    <property type="term" value="F:acyltransferase activity"/>
    <property type="evidence" value="ECO:0007669"/>
    <property type="project" value="InterPro"/>
</dbReference>
<protein>
    <recommendedName>
        <fullName evidence="4">3-oxoacyl-ACP synthase</fullName>
    </recommendedName>
</protein>
<dbReference type="SUPFAM" id="SSF53901">
    <property type="entry name" value="Thiolase-like"/>
    <property type="match status" value="1"/>
</dbReference>
<evidence type="ECO:0000313" key="2">
    <source>
        <dbReference type="EMBL" id="QSX98465.1"/>
    </source>
</evidence>
<gene>
    <name evidence="2" type="ORF">J3P46_11565</name>
</gene>
<feature type="transmembrane region" description="Helical" evidence="1">
    <location>
        <begin position="20"/>
        <end position="44"/>
    </location>
</feature>
<keyword evidence="1" id="KW-0812">Transmembrane</keyword>
<organism evidence="2 3">
    <name type="scientific">Janthinobacterium lividum</name>
    <dbReference type="NCBI Taxonomy" id="29581"/>
    <lineage>
        <taxon>Bacteria</taxon>
        <taxon>Pseudomonadati</taxon>
        <taxon>Pseudomonadota</taxon>
        <taxon>Betaproteobacteria</taxon>
        <taxon>Burkholderiales</taxon>
        <taxon>Oxalobacteraceae</taxon>
        <taxon>Janthinobacterium</taxon>
    </lineage>
</organism>
<dbReference type="InterPro" id="IPR016039">
    <property type="entry name" value="Thiolase-like"/>
</dbReference>
<reference evidence="2 3" key="1">
    <citation type="submission" date="2021-03" db="EMBL/GenBank/DDBJ databases">
        <title>Draft genome sequence of Janthinobacterium sp. strain PLB02 isolated from infected primmorphs (Lubomirskia baicalensis).</title>
        <authorList>
            <person name="Chernogor L.I."/>
            <person name="Belikov S.I."/>
            <person name="Petrushin I.S."/>
        </authorList>
    </citation>
    <scope>NUCLEOTIDE SEQUENCE [LARGE SCALE GENOMIC DNA]</scope>
    <source>
        <strain evidence="2 3">PLB02</strain>
    </source>
</reference>
<evidence type="ECO:0000256" key="1">
    <source>
        <dbReference type="SAM" id="Phobius"/>
    </source>
</evidence>
<dbReference type="Proteomes" id="UP000662821">
    <property type="component" value="Chromosome"/>
</dbReference>
<evidence type="ECO:0000313" key="3">
    <source>
        <dbReference type="Proteomes" id="UP000662821"/>
    </source>
</evidence>
<dbReference type="RefSeq" id="WP_208672474.1">
    <property type="nucleotide sequence ID" value="NZ_CP071520.1"/>
</dbReference>
<accession>A0AAJ4T7A3</accession>